<feature type="domain" description="FAS1-like dehydratase" evidence="1">
    <location>
        <begin position="24"/>
        <end position="107"/>
    </location>
</feature>
<keyword evidence="3" id="KW-1185">Reference proteome</keyword>
<dbReference type="PANTHER" id="PTHR43437">
    <property type="entry name" value="HYDROXYACYL-THIOESTER DEHYDRATASE TYPE 2, MITOCHONDRIAL-RELATED"/>
    <property type="match status" value="1"/>
</dbReference>
<reference evidence="2 3" key="1">
    <citation type="submission" date="2020-12" db="EMBL/GenBank/DDBJ databases">
        <title>WGS of Thermoactinomyces spp.</title>
        <authorList>
            <person name="Cheng K."/>
        </authorList>
    </citation>
    <scope>NUCLEOTIDE SEQUENCE [LARGE SCALE GENOMIC DNA]</scope>
    <source>
        <strain evidence="3">CICC 10671\DSM 43846</strain>
    </source>
</reference>
<dbReference type="Gene3D" id="3.10.129.10">
    <property type="entry name" value="Hotdog Thioesterase"/>
    <property type="match status" value="1"/>
</dbReference>
<gene>
    <name evidence="2" type="ORF">I8U20_05590</name>
</gene>
<accession>A0A8I1A8T9</accession>
<proteinExistence type="predicted"/>
<name>A0A8I1A8T9_THEIN</name>
<comment type="caution">
    <text evidence="2">The sequence shown here is derived from an EMBL/GenBank/DDBJ whole genome shotgun (WGS) entry which is preliminary data.</text>
</comment>
<dbReference type="InterPro" id="IPR029069">
    <property type="entry name" value="HotDog_dom_sf"/>
</dbReference>
<dbReference type="RefSeq" id="WP_181732463.1">
    <property type="nucleotide sequence ID" value="NZ_JACEIR010000008.1"/>
</dbReference>
<dbReference type="PANTHER" id="PTHR43437:SF3">
    <property type="entry name" value="HYDROXYACYL-THIOESTER DEHYDRATASE TYPE 2, MITOCHONDRIAL"/>
    <property type="match status" value="1"/>
</dbReference>
<dbReference type="GO" id="GO:0006633">
    <property type="term" value="P:fatty acid biosynthetic process"/>
    <property type="evidence" value="ECO:0007669"/>
    <property type="project" value="TreeGrafter"/>
</dbReference>
<dbReference type="Pfam" id="PF13452">
    <property type="entry name" value="FAS1_DH_region"/>
    <property type="match status" value="1"/>
</dbReference>
<dbReference type="AlphaFoldDB" id="A0A8I1A8T9"/>
<evidence type="ECO:0000259" key="1">
    <source>
        <dbReference type="Pfam" id="PF13452"/>
    </source>
</evidence>
<sequence>MDFGKLVTTGKGWNEIQVGDGIQVKKKVILRDIFAYLGAADDCNPIYLKESYAAQIRYRQVIVPSGLIVSWISALISSELPGPGSVVKEMRLSFPETFHPENEISFSLTVKDKNPADRNITLQVRVTGDERTIAEGEIDVLPPQPLNPMMDNLLDNF</sequence>
<protein>
    <recommendedName>
        <fullName evidence="1">FAS1-like dehydratase domain-containing protein</fullName>
    </recommendedName>
</protein>
<organism evidence="2 3">
    <name type="scientific">Thermoactinomyces intermedius</name>
    <dbReference type="NCBI Taxonomy" id="2024"/>
    <lineage>
        <taxon>Bacteria</taxon>
        <taxon>Bacillati</taxon>
        <taxon>Bacillota</taxon>
        <taxon>Bacilli</taxon>
        <taxon>Bacillales</taxon>
        <taxon>Thermoactinomycetaceae</taxon>
        <taxon>Thermoactinomyces</taxon>
    </lineage>
</organism>
<dbReference type="GO" id="GO:0019171">
    <property type="term" value="F:(3R)-hydroxyacyl-[acyl-carrier-protein] dehydratase activity"/>
    <property type="evidence" value="ECO:0007669"/>
    <property type="project" value="TreeGrafter"/>
</dbReference>
<dbReference type="InterPro" id="IPR050965">
    <property type="entry name" value="UPF0336/Enoyl-CoA_hydratase"/>
</dbReference>
<dbReference type="EMBL" id="JAECVW010000002">
    <property type="protein sequence ID" value="MBH8594801.1"/>
    <property type="molecule type" value="Genomic_DNA"/>
</dbReference>
<dbReference type="Proteomes" id="UP000633619">
    <property type="component" value="Unassembled WGS sequence"/>
</dbReference>
<dbReference type="InterPro" id="IPR039569">
    <property type="entry name" value="FAS1-like_DH_region"/>
</dbReference>
<evidence type="ECO:0000313" key="3">
    <source>
        <dbReference type="Proteomes" id="UP000633619"/>
    </source>
</evidence>
<dbReference type="SUPFAM" id="SSF54637">
    <property type="entry name" value="Thioesterase/thiol ester dehydrase-isomerase"/>
    <property type="match status" value="1"/>
</dbReference>
<evidence type="ECO:0000313" key="2">
    <source>
        <dbReference type="EMBL" id="MBH8594801.1"/>
    </source>
</evidence>